<reference evidence="1" key="1">
    <citation type="submission" date="2021-05" db="EMBL/GenBank/DDBJ databases">
        <authorList>
            <person name="Alioto T."/>
            <person name="Alioto T."/>
            <person name="Gomez Garrido J."/>
        </authorList>
    </citation>
    <scope>NUCLEOTIDE SEQUENCE</scope>
</reference>
<protein>
    <submittedName>
        <fullName evidence="1">Uncharacterized protein</fullName>
    </submittedName>
</protein>
<evidence type="ECO:0000313" key="1">
    <source>
        <dbReference type="EMBL" id="CAG6724193.1"/>
    </source>
</evidence>
<dbReference type="EMBL" id="HBUF01367163">
    <property type="protein sequence ID" value="CAG6724193.1"/>
    <property type="molecule type" value="Transcribed_RNA"/>
</dbReference>
<accession>A0A8D8VGR1</accession>
<name>A0A8D8VGR1_9HEMI</name>
<proteinExistence type="predicted"/>
<dbReference type="AlphaFoldDB" id="A0A8D8VGR1"/>
<sequence>MYLHSHILYYSFRAYLILAYRTSRFCLLLNSRKSKTSFDFLLWKFCFLELDFLFSTVEFYVLRSPVNLVYLNEFCKLWNSFVLNLKFNKTYYWLSVNTLTRC</sequence>
<organism evidence="1">
    <name type="scientific">Cacopsylla melanoneura</name>
    <dbReference type="NCBI Taxonomy" id="428564"/>
    <lineage>
        <taxon>Eukaryota</taxon>
        <taxon>Metazoa</taxon>
        <taxon>Ecdysozoa</taxon>
        <taxon>Arthropoda</taxon>
        <taxon>Hexapoda</taxon>
        <taxon>Insecta</taxon>
        <taxon>Pterygota</taxon>
        <taxon>Neoptera</taxon>
        <taxon>Paraneoptera</taxon>
        <taxon>Hemiptera</taxon>
        <taxon>Sternorrhyncha</taxon>
        <taxon>Psylloidea</taxon>
        <taxon>Psyllidae</taxon>
        <taxon>Psyllinae</taxon>
        <taxon>Cacopsylla</taxon>
    </lineage>
</organism>